<gene>
    <name evidence="1" type="ORF">CLUMA_CG019963</name>
</gene>
<keyword evidence="2" id="KW-1185">Reference proteome</keyword>
<dbReference type="AlphaFoldDB" id="A0A1J1J4Q9"/>
<name>A0A1J1J4Q9_9DIPT</name>
<evidence type="ECO:0000313" key="1">
    <source>
        <dbReference type="EMBL" id="CRL06954.1"/>
    </source>
</evidence>
<accession>A0A1J1J4Q9</accession>
<dbReference type="Proteomes" id="UP000183832">
    <property type="component" value="Unassembled WGS sequence"/>
</dbReference>
<dbReference type="EMBL" id="CVRI01000068">
    <property type="protein sequence ID" value="CRL06954.1"/>
    <property type="molecule type" value="Genomic_DNA"/>
</dbReference>
<evidence type="ECO:0000313" key="2">
    <source>
        <dbReference type="Proteomes" id="UP000183832"/>
    </source>
</evidence>
<proteinExistence type="predicted"/>
<organism evidence="1 2">
    <name type="scientific">Clunio marinus</name>
    <dbReference type="NCBI Taxonomy" id="568069"/>
    <lineage>
        <taxon>Eukaryota</taxon>
        <taxon>Metazoa</taxon>
        <taxon>Ecdysozoa</taxon>
        <taxon>Arthropoda</taxon>
        <taxon>Hexapoda</taxon>
        <taxon>Insecta</taxon>
        <taxon>Pterygota</taxon>
        <taxon>Neoptera</taxon>
        <taxon>Endopterygota</taxon>
        <taxon>Diptera</taxon>
        <taxon>Nematocera</taxon>
        <taxon>Chironomoidea</taxon>
        <taxon>Chironomidae</taxon>
        <taxon>Clunio</taxon>
    </lineage>
</organism>
<sequence length="70" mass="8033">MQRQLLFTVSQGIKPFDGIIDNFINSQLNISKLKVHKQCRGQQLNCLFNLRPASICHAIQCIYSHLISTF</sequence>
<reference evidence="1 2" key="1">
    <citation type="submission" date="2015-04" db="EMBL/GenBank/DDBJ databases">
        <authorList>
            <person name="Syromyatnikov M.Y."/>
            <person name="Popov V.N."/>
        </authorList>
    </citation>
    <scope>NUCLEOTIDE SEQUENCE [LARGE SCALE GENOMIC DNA]</scope>
</reference>
<protein>
    <submittedName>
        <fullName evidence="1">CLUMA_CG019963, isoform A</fullName>
    </submittedName>
</protein>